<evidence type="ECO:0000256" key="3">
    <source>
        <dbReference type="ARBA" id="ARBA00023163"/>
    </source>
</evidence>
<evidence type="ECO:0000256" key="2">
    <source>
        <dbReference type="ARBA" id="ARBA00023125"/>
    </source>
</evidence>
<dbReference type="PROSITE" id="PS51118">
    <property type="entry name" value="HTH_HXLR"/>
    <property type="match status" value="1"/>
</dbReference>
<dbReference type="RefSeq" id="WP_091066976.1">
    <property type="nucleotide sequence ID" value="NZ_FNCF01000006.1"/>
</dbReference>
<dbReference type="Proteomes" id="UP000198863">
    <property type="component" value="Unassembled WGS sequence"/>
</dbReference>
<dbReference type="GO" id="GO:0003677">
    <property type="term" value="F:DNA binding"/>
    <property type="evidence" value="ECO:0007669"/>
    <property type="project" value="UniProtKB-KW"/>
</dbReference>
<dbReference type="PANTHER" id="PTHR33204">
    <property type="entry name" value="TRANSCRIPTIONAL REGULATOR, MARR FAMILY"/>
    <property type="match status" value="1"/>
</dbReference>
<dbReference type="SUPFAM" id="SSF46785">
    <property type="entry name" value="Winged helix' DNA-binding domain"/>
    <property type="match status" value="1"/>
</dbReference>
<evidence type="ECO:0000259" key="4">
    <source>
        <dbReference type="PROSITE" id="PS51118"/>
    </source>
</evidence>
<proteinExistence type="predicted"/>
<dbReference type="PANTHER" id="PTHR33204:SF18">
    <property type="entry name" value="TRANSCRIPTIONAL REGULATORY PROTEIN"/>
    <property type="match status" value="1"/>
</dbReference>
<dbReference type="OrthoDB" id="9792527at2"/>
<dbReference type="InterPro" id="IPR036388">
    <property type="entry name" value="WH-like_DNA-bd_sf"/>
</dbReference>
<dbReference type="Gene3D" id="1.10.10.10">
    <property type="entry name" value="Winged helix-like DNA-binding domain superfamily/Winged helix DNA-binding domain"/>
    <property type="match status" value="1"/>
</dbReference>
<name>A0A1G7XUM8_9ACTN</name>
<dbReference type="AlphaFoldDB" id="A0A1G7XUM8"/>
<evidence type="ECO:0000256" key="1">
    <source>
        <dbReference type="ARBA" id="ARBA00023015"/>
    </source>
</evidence>
<keyword evidence="3" id="KW-0804">Transcription</keyword>
<gene>
    <name evidence="5" type="ORF">SAMN05660324_3810</name>
</gene>
<organism evidence="5 6">
    <name type="scientific">Klenkia brasiliensis</name>
    <dbReference type="NCBI Taxonomy" id="333142"/>
    <lineage>
        <taxon>Bacteria</taxon>
        <taxon>Bacillati</taxon>
        <taxon>Actinomycetota</taxon>
        <taxon>Actinomycetes</taxon>
        <taxon>Geodermatophilales</taxon>
        <taxon>Geodermatophilaceae</taxon>
        <taxon>Klenkia</taxon>
    </lineage>
</organism>
<keyword evidence="1" id="KW-0805">Transcription regulation</keyword>
<feature type="domain" description="HTH hxlR-type" evidence="4">
    <location>
        <begin position="11"/>
        <end position="110"/>
    </location>
</feature>
<dbReference type="EMBL" id="FNCF01000006">
    <property type="protein sequence ID" value="SDG87869.1"/>
    <property type="molecule type" value="Genomic_DNA"/>
</dbReference>
<dbReference type="Pfam" id="PF01638">
    <property type="entry name" value="HxlR"/>
    <property type="match status" value="1"/>
</dbReference>
<keyword evidence="6" id="KW-1185">Reference proteome</keyword>
<reference evidence="6" key="1">
    <citation type="submission" date="2016-10" db="EMBL/GenBank/DDBJ databases">
        <authorList>
            <person name="Varghese N."/>
            <person name="Submissions S."/>
        </authorList>
    </citation>
    <scope>NUCLEOTIDE SEQUENCE [LARGE SCALE GENOMIC DNA]</scope>
    <source>
        <strain evidence="6">DSM 44526</strain>
    </source>
</reference>
<accession>A0A1G7XUM8</accession>
<dbReference type="InterPro" id="IPR036390">
    <property type="entry name" value="WH_DNA-bd_sf"/>
</dbReference>
<evidence type="ECO:0000313" key="6">
    <source>
        <dbReference type="Proteomes" id="UP000198863"/>
    </source>
</evidence>
<sequence>MDAPTGVREHCTIAATLDLVGSRSSLLLLREAALGTRRFADFAVRTGLSEPMTARRLAELVDAGLLARADYREPGQRVRQEYRLTPAGLDFLPVITALRQWGDAHAGVPGGPPIAVAHAGCGAEVVAEVRCTHGHPVPPGESVVTHLR</sequence>
<keyword evidence="2" id="KW-0238">DNA-binding</keyword>
<dbReference type="InterPro" id="IPR002577">
    <property type="entry name" value="HTH_HxlR"/>
</dbReference>
<protein>
    <submittedName>
        <fullName evidence="5">Transcriptional regulator, HxlR family</fullName>
    </submittedName>
</protein>
<evidence type="ECO:0000313" key="5">
    <source>
        <dbReference type="EMBL" id="SDG87869.1"/>
    </source>
</evidence>